<dbReference type="Gene3D" id="6.10.140.340">
    <property type="match status" value="1"/>
</dbReference>
<organism evidence="4 5">
    <name type="scientific">Staurois parvus</name>
    <dbReference type="NCBI Taxonomy" id="386267"/>
    <lineage>
        <taxon>Eukaryota</taxon>
        <taxon>Metazoa</taxon>
        <taxon>Chordata</taxon>
        <taxon>Craniata</taxon>
        <taxon>Vertebrata</taxon>
        <taxon>Euteleostomi</taxon>
        <taxon>Amphibia</taxon>
        <taxon>Batrachia</taxon>
        <taxon>Anura</taxon>
        <taxon>Neobatrachia</taxon>
        <taxon>Ranoidea</taxon>
        <taxon>Ranidae</taxon>
        <taxon>Staurois</taxon>
    </lineage>
</organism>
<evidence type="ECO:0000313" key="5">
    <source>
        <dbReference type="Proteomes" id="UP001162483"/>
    </source>
</evidence>
<evidence type="ECO:0000256" key="2">
    <source>
        <dbReference type="PROSITE-ProRule" id="PRU01324"/>
    </source>
</evidence>
<comment type="similarity">
    <text evidence="1 2">Belongs to the ELL/occludin family.</text>
</comment>
<dbReference type="PANTHER" id="PTHR23288:SF12">
    <property type="entry name" value="RNA POLYMERASE II ELONGATION FACTOR ELL2 ISOFORM X1"/>
    <property type="match status" value="1"/>
</dbReference>
<accession>A0ABN9D0N3</accession>
<dbReference type="EMBL" id="CATNWA010013946">
    <property type="protein sequence ID" value="CAI9566007.1"/>
    <property type="molecule type" value="Genomic_DNA"/>
</dbReference>
<keyword evidence="5" id="KW-1185">Reference proteome</keyword>
<dbReference type="PANTHER" id="PTHR23288">
    <property type="entry name" value="OCCLUDIN AND RNA POLYMERASE II ELONGATION FACTOR ELL"/>
    <property type="match status" value="1"/>
</dbReference>
<name>A0ABN9D0N3_9NEOB</name>
<proteinExistence type="inferred from homology"/>
<dbReference type="Proteomes" id="UP001162483">
    <property type="component" value="Unassembled WGS sequence"/>
</dbReference>
<dbReference type="Pfam" id="PF07303">
    <property type="entry name" value="Occludin_ELL"/>
    <property type="match status" value="1"/>
</dbReference>
<sequence>SKYNTITSEDQKKLYEEDFASDYSVYLELHSKIGKVLERFMQLGSRMKKYQPGTVEHKMVENKILNEYKKFKKTYPTYSEEKSRCEYLHDRLSHIKHQILEYEKNTPT</sequence>
<evidence type="ECO:0000313" key="4">
    <source>
        <dbReference type="EMBL" id="CAI9566007.1"/>
    </source>
</evidence>
<protein>
    <recommendedName>
        <fullName evidence="3">OCEL domain-containing protein</fullName>
    </recommendedName>
</protein>
<dbReference type="PROSITE" id="PS51980">
    <property type="entry name" value="OCEL"/>
    <property type="match status" value="1"/>
</dbReference>
<dbReference type="SUPFAM" id="SSF144292">
    <property type="entry name" value="occludin/ELL-like"/>
    <property type="match status" value="1"/>
</dbReference>
<comment type="caution">
    <text evidence="4">The sequence shown here is derived from an EMBL/GenBank/DDBJ whole genome shotgun (WGS) entry which is preliminary data.</text>
</comment>
<feature type="domain" description="OCEL" evidence="3">
    <location>
        <begin position="1"/>
        <end position="107"/>
    </location>
</feature>
<evidence type="ECO:0000256" key="1">
    <source>
        <dbReference type="ARBA" id="ARBA00009171"/>
    </source>
</evidence>
<dbReference type="InterPro" id="IPR031176">
    <property type="entry name" value="ELL/occludin"/>
</dbReference>
<feature type="non-terminal residue" evidence="4">
    <location>
        <position position="1"/>
    </location>
</feature>
<reference evidence="4" key="1">
    <citation type="submission" date="2023-05" db="EMBL/GenBank/DDBJ databases">
        <authorList>
            <person name="Stuckert A."/>
        </authorList>
    </citation>
    <scope>NUCLEOTIDE SEQUENCE</scope>
</reference>
<gene>
    <name evidence="4" type="ORF">SPARVUS_LOCUS6266647</name>
</gene>
<dbReference type="InterPro" id="IPR010844">
    <property type="entry name" value="Occludin_ELL"/>
</dbReference>
<evidence type="ECO:0000259" key="3">
    <source>
        <dbReference type="PROSITE" id="PS51980"/>
    </source>
</evidence>